<dbReference type="Proteomes" id="UP001180556">
    <property type="component" value="Unassembled WGS sequence"/>
</dbReference>
<evidence type="ECO:0000256" key="2">
    <source>
        <dbReference type="SAM" id="Phobius"/>
    </source>
</evidence>
<proteinExistence type="predicted"/>
<name>A0ABU2W834_9ACTN</name>
<evidence type="ECO:0000313" key="4">
    <source>
        <dbReference type="Proteomes" id="UP001180556"/>
    </source>
</evidence>
<feature type="region of interest" description="Disordered" evidence="1">
    <location>
        <begin position="105"/>
        <end position="127"/>
    </location>
</feature>
<gene>
    <name evidence="3" type="ORF">RM717_23430</name>
</gene>
<accession>A0ABU2W834</accession>
<reference evidence="4" key="1">
    <citation type="submission" date="2023-07" db="EMBL/GenBank/DDBJ databases">
        <title>30 novel species of actinomycetes from the DSMZ collection.</title>
        <authorList>
            <person name="Nouioui I."/>
        </authorList>
    </citation>
    <scope>NUCLEOTIDE SEQUENCE [LARGE SCALE GENOMIC DNA]</scope>
    <source>
        <strain evidence="4">DSM 40932</strain>
    </source>
</reference>
<keyword evidence="2" id="KW-1133">Transmembrane helix</keyword>
<keyword evidence="4" id="KW-1185">Reference proteome</keyword>
<evidence type="ECO:0008006" key="5">
    <source>
        <dbReference type="Google" id="ProtNLM"/>
    </source>
</evidence>
<sequence length="127" mass="13808">MEQNKPRARPGFRRTNRATRWAGALLCWAHALALALTATEILLRPSAAWWFTARIASWVLTGVLLAAWVLLRIAQKRLLRQVDGPDRADDGPCYDDGPGCADDGPDCADRCGDSPDGDGAEDYGRAA</sequence>
<organism evidence="3 4">
    <name type="scientific">Streptomyces stephensoniae</name>
    <dbReference type="NCBI Taxonomy" id="3375367"/>
    <lineage>
        <taxon>Bacteria</taxon>
        <taxon>Bacillati</taxon>
        <taxon>Actinomycetota</taxon>
        <taxon>Actinomycetes</taxon>
        <taxon>Kitasatosporales</taxon>
        <taxon>Streptomycetaceae</taxon>
        <taxon>Streptomyces</taxon>
    </lineage>
</organism>
<keyword evidence="2" id="KW-0472">Membrane</keyword>
<evidence type="ECO:0000256" key="1">
    <source>
        <dbReference type="SAM" id="MobiDB-lite"/>
    </source>
</evidence>
<keyword evidence="2" id="KW-0812">Transmembrane</keyword>
<evidence type="ECO:0000313" key="3">
    <source>
        <dbReference type="EMBL" id="MDT0493456.1"/>
    </source>
</evidence>
<comment type="caution">
    <text evidence="3">The sequence shown here is derived from an EMBL/GenBank/DDBJ whole genome shotgun (WGS) entry which is preliminary data.</text>
</comment>
<dbReference type="EMBL" id="JAVRFG010000033">
    <property type="protein sequence ID" value="MDT0493456.1"/>
    <property type="molecule type" value="Genomic_DNA"/>
</dbReference>
<feature type="transmembrane region" description="Helical" evidence="2">
    <location>
        <begin position="21"/>
        <end position="43"/>
    </location>
</feature>
<protein>
    <recommendedName>
        <fullName evidence="5">Integral membrane protein</fullName>
    </recommendedName>
</protein>
<dbReference type="RefSeq" id="WP_311603672.1">
    <property type="nucleotide sequence ID" value="NZ_JAVRFG010000033.1"/>
</dbReference>
<feature type="transmembrane region" description="Helical" evidence="2">
    <location>
        <begin position="49"/>
        <end position="71"/>
    </location>
</feature>